<gene>
    <name evidence="2" type="ORF">F4560_008571</name>
</gene>
<name>A0A7W9HUP9_9PSEU</name>
<dbReference type="InterPro" id="IPR053392">
    <property type="entry name" value="Transposase_IS30-like"/>
</dbReference>
<dbReference type="NCBIfam" id="NF033563">
    <property type="entry name" value="transpos_IS30"/>
    <property type="match status" value="1"/>
</dbReference>
<dbReference type="EMBL" id="JACHMO010000001">
    <property type="protein sequence ID" value="MBB5808803.1"/>
    <property type="molecule type" value="Genomic_DNA"/>
</dbReference>
<feature type="region of interest" description="Disordered" evidence="1">
    <location>
        <begin position="77"/>
        <end position="121"/>
    </location>
</feature>
<reference evidence="2 3" key="1">
    <citation type="submission" date="2020-08" db="EMBL/GenBank/DDBJ databases">
        <title>Sequencing the genomes of 1000 actinobacteria strains.</title>
        <authorList>
            <person name="Klenk H.-P."/>
        </authorList>
    </citation>
    <scope>NUCLEOTIDE SEQUENCE [LARGE SCALE GENOMIC DNA]</scope>
    <source>
        <strain evidence="2 3">DSM 45486</strain>
    </source>
</reference>
<dbReference type="AlphaFoldDB" id="A0A7W9HUP9"/>
<dbReference type="GO" id="GO:0004803">
    <property type="term" value="F:transposase activity"/>
    <property type="evidence" value="ECO:0007669"/>
    <property type="project" value="TreeGrafter"/>
</dbReference>
<dbReference type="GO" id="GO:0032196">
    <property type="term" value="P:transposition"/>
    <property type="evidence" value="ECO:0007669"/>
    <property type="project" value="TreeGrafter"/>
</dbReference>
<dbReference type="Proteomes" id="UP000552097">
    <property type="component" value="Unassembled WGS sequence"/>
</dbReference>
<evidence type="ECO:0000313" key="2">
    <source>
        <dbReference type="EMBL" id="MBB5808803.1"/>
    </source>
</evidence>
<organism evidence="2 3">
    <name type="scientific">Saccharothrix ecbatanensis</name>
    <dbReference type="NCBI Taxonomy" id="1105145"/>
    <lineage>
        <taxon>Bacteria</taxon>
        <taxon>Bacillati</taxon>
        <taxon>Actinomycetota</taxon>
        <taxon>Actinomycetes</taxon>
        <taxon>Pseudonocardiales</taxon>
        <taxon>Pseudonocardiaceae</taxon>
        <taxon>Saccharothrix</taxon>
    </lineage>
</organism>
<proteinExistence type="predicted"/>
<protein>
    <submittedName>
        <fullName evidence="2">IS30 family transposase</fullName>
    </submittedName>
</protein>
<dbReference type="RefSeq" id="WP_184928663.1">
    <property type="nucleotide sequence ID" value="NZ_JACHMO010000001.1"/>
</dbReference>
<evidence type="ECO:0000313" key="3">
    <source>
        <dbReference type="Proteomes" id="UP000552097"/>
    </source>
</evidence>
<dbReference type="PANTHER" id="PTHR10948:SF23">
    <property type="entry name" value="TRANSPOSASE INSI FOR INSERTION SEQUENCE ELEMENT IS30A-RELATED"/>
    <property type="match status" value="1"/>
</dbReference>
<feature type="compositionally biased region" description="Pro residues" evidence="1">
    <location>
        <begin position="100"/>
        <end position="111"/>
    </location>
</feature>
<keyword evidence="3" id="KW-1185">Reference proteome</keyword>
<comment type="caution">
    <text evidence="2">The sequence shown here is derived from an EMBL/GenBank/DDBJ whole genome shotgun (WGS) entry which is preliminary data.</text>
</comment>
<feature type="region of interest" description="Disordered" evidence="1">
    <location>
        <begin position="1"/>
        <end position="20"/>
    </location>
</feature>
<dbReference type="GO" id="GO:0005829">
    <property type="term" value="C:cytosol"/>
    <property type="evidence" value="ECO:0007669"/>
    <property type="project" value="TreeGrafter"/>
</dbReference>
<sequence length="138" mass="15069">MISDRPAEIEDRTLPGHREGDLIISGDQQSAIGTLVERATRYVLVVHLGRARAAEHVRDALTATTGSQLDHLKHSLTRDQGSGLGRHHEFTLATDMPTSPSTPPRTRPPSPLNSTEAHATLRWDTQAERLAKLLAKAS</sequence>
<dbReference type="PANTHER" id="PTHR10948">
    <property type="entry name" value="TRANSPOSASE"/>
    <property type="match status" value="1"/>
</dbReference>
<evidence type="ECO:0000256" key="1">
    <source>
        <dbReference type="SAM" id="MobiDB-lite"/>
    </source>
</evidence>
<dbReference type="InterPro" id="IPR051917">
    <property type="entry name" value="Transposase-Integrase"/>
</dbReference>
<accession>A0A7W9HUP9</accession>